<protein>
    <recommendedName>
        <fullName evidence="3">Methyltransferase type 11 domain-containing protein</fullName>
    </recommendedName>
</protein>
<dbReference type="AlphaFoldDB" id="B8CFP8"/>
<evidence type="ECO:0008006" key="3">
    <source>
        <dbReference type="Google" id="ProtNLM"/>
    </source>
</evidence>
<evidence type="ECO:0000313" key="1">
    <source>
        <dbReference type="EMBL" id="EED87838.1"/>
    </source>
</evidence>
<dbReference type="OMA" id="KVHAGNW"/>
<dbReference type="KEGG" id="tps:THAPSDRAFT_11836"/>
<dbReference type="CDD" id="cd02440">
    <property type="entry name" value="AdoMet_MTases"/>
    <property type="match status" value="1"/>
</dbReference>
<dbReference type="HOGENOM" id="CLU_066328_0_0_1"/>
<dbReference type="RefSeq" id="XP_002295058.1">
    <property type="nucleotide sequence ID" value="XM_002295022.1"/>
</dbReference>
<dbReference type="InterPro" id="IPR029063">
    <property type="entry name" value="SAM-dependent_MTases_sf"/>
</dbReference>
<dbReference type="eggNOG" id="ENOG502RZZT">
    <property type="taxonomic scope" value="Eukaryota"/>
</dbReference>
<dbReference type="PaxDb" id="35128-Thaps11836"/>
<name>B8CFP8_THAPS</name>
<dbReference type="Proteomes" id="UP000001449">
    <property type="component" value="Chromosome 22"/>
</dbReference>
<accession>B8CFP8</accession>
<proteinExistence type="predicted"/>
<keyword evidence="2" id="KW-1185">Reference proteome</keyword>
<reference evidence="1 2" key="1">
    <citation type="journal article" date="2004" name="Science">
        <title>The genome of the diatom Thalassiosira pseudonana: ecology, evolution, and metabolism.</title>
        <authorList>
            <person name="Armbrust E.V."/>
            <person name="Berges J.A."/>
            <person name="Bowler C."/>
            <person name="Green B.R."/>
            <person name="Martinez D."/>
            <person name="Putnam N.H."/>
            <person name="Zhou S."/>
            <person name="Allen A.E."/>
            <person name="Apt K.E."/>
            <person name="Bechner M."/>
            <person name="Brzezinski M.A."/>
            <person name="Chaal B.K."/>
            <person name="Chiovitti A."/>
            <person name="Davis A.K."/>
            <person name="Demarest M.S."/>
            <person name="Detter J.C."/>
            <person name="Glavina T."/>
            <person name="Goodstein D."/>
            <person name="Hadi M.Z."/>
            <person name="Hellsten U."/>
            <person name="Hildebrand M."/>
            <person name="Jenkins B.D."/>
            <person name="Jurka J."/>
            <person name="Kapitonov V.V."/>
            <person name="Kroger N."/>
            <person name="Lau W.W."/>
            <person name="Lane T.W."/>
            <person name="Larimer F.W."/>
            <person name="Lippmeier J.C."/>
            <person name="Lucas S."/>
            <person name="Medina M."/>
            <person name="Montsant A."/>
            <person name="Obornik M."/>
            <person name="Parker M.S."/>
            <person name="Palenik B."/>
            <person name="Pazour G.J."/>
            <person name="Richardson P.M."/>
            <person name="Rynearson T.A."/>
            <person name="Saito M.A."/>
            <person name="Schwartz D.C."/>
            <person name="Thamatrakoln K."/>
            <person name="Valentin K."/>
            <person name="Vardi A."/>
            <person name="Wilkerson F.P."/>
            <person name="Rokhsar D.S."/>
        </authorList>
    </citation>
    <scope>NUCLEOTIDE SEQUENCE [LARGE SCALE GENOMIC DNA]</scope>
    <source>
        <strain evidence="1 2">CCMP1335</strain>
    </source>
</reference>
<dbReference type="Gene3D" id="3.40.50.150">
    <property type="entry name" value="Vaccinia Virus protein VP39"/>
    <property type="match status" value="1"/>
</dbReference>
<evidence type="ECO:0000313" key="2">
    <source>
        <dbReference type="Proteomes" id="UP000001449"/>
    </source>
</evidence>
<dbReference type="InParanoid" id="B8CFP8"/>
<dbReference type="SUPFAM" id="SSF53335">
    <property type="entry name" value="S-adenosyl-L-methionine-dependent methyltransferases"/>
    <property type="match status" value="1"/>
</dbReference>
<reference evidence="1 2" key="2">
    <citation type="journal article" date="2008" name="Nature">
        <title>The Phaeodactylum genome reveals the evolutionary history of diatom genomes.</title>
        <authorList>
            <person name="Bowler C."/>
            <person name="Allen A.E."/>
            <person name="Badger J.H."/>
            <person name="Grimwood J."/>
            <person name="Jabbari K."/>
            <person name="Kuo A."/>
            <person name="Maheswari U."/>
            <person name="Martens C."/>
            <person name="Maumus F."/>
            <person name="Otillar R.P."/>
            <person name="Rayko E."/>
            <person name="Salamov A."/>
            <person name="Vandepoele K."/>
            <person name="Beszteri B."/>
            <person name="Gruber A."/>
            <person name="Heijde M."/>
            <person name="Katinka M."/>
            <person name="Mock T."/>
            <person name="Valentin K."/>
            <person name="Verret F."/>
            <person name="Berges J.A."/>
            <person name="Brownlee C."/>
            <person name="Cadoret J.P."/>
            <person name="Chiovitti A."/>
            <person name="Choi C.J."/>
            <person name="Coesel S."/>
            <person name="De Martino A."/>
            <person name="Detter J.C."/>
            <person name="Durkin C."/>
            <person name="Falciatore A."/>
            <person name="Fournet J."/>
            <person name="Haruta M."/>
            <person name="Huysman M.J."/>
            <person name="Jenkins B.D."/>
            <person name="Jiroutova K."/>
            <person name="Jorgensen R.E."/>
            <person name="Joubert Y."/>
            <person name="Kaplan A."/>
            <person name="Kroger N."/>
            <person name="Kroth P.G."/>
            <person name="La Roche J."/>
            <person name="Lindquist E."/>
            <person name="Lommer M."/>
            <person name="Martin-Jezequel V."/>
            <person name="Lopez P.J."/>
            <person name="Lucas S."/>
            <person name="Mangogna M."/>
            <person name="McGinnis K."/>
            <person name="Medlin L.K."/>
            <person name="Montsant A."/>
            <person name="Oudot-Le Secq M.P."/>
            <person name="Napoli C."/>
            <person name="Obornik M."/>
            <person name="Parker M.S."/>
            <person name="Petit J.L."/>
            <person name="Porcel B.M."/>
            <person name="Poulsen N."/>
            <person name="Robison M."/>
            <person name="Rychlewski L."/>
            <person name="Rynearson T.A."/>
            <person name="Schmutz J."/>
            <person name="Shapiro H."/>
            <person name="Siaut M."/>
            <person name="Stanley M."/>
            <person name="Sussman M.R."/>
            <person name="Taylor A.R."/>
            <person name="Vardi A."/>
            <person name="von Dassow P."/>
            <person name="Vyverman W."/>
            <person name="Willis A."/>
            <person name="Wyrwicz L.S."/>
            <person name="Rokhsar D.S."/>
            <person name="Weissenbach J."/>
            <person name="Armbrust E.V."/>
            <person name="Green B.R."/>
            <person name="Van de Peer Y."/>
            <person name="Grigoriev I.V."/>
        </authorList>
    </citation>
    <scope>NUCLEOTIDE SEQUENCE [LARGE SCALE GENOMIC DNA]</scope>
    <source>
        <strain evidence="1 2">CCMP1335</strain>
    </source>
</reference>
<organism evidence="1 2">
    <name type="scientific">Thalassiosira pseudonana</name>
    <name type="common">Marine diatom</name>
    <name type="synonym">Cyclotella nana</name>
    <dbReference type="NCBI Taxonomy" id="35128"/>
    <lineage>
        <taxon>Eukaryota</taxon>
        <taxon>Sar</taxon>
        <taxon>Stramenopiles</taxon>
        <taxon>Ochrophyta</taxon>
        <taxon>Bacillariophyta</taxon>
        <taxon>Coscinodiscophyceae</taxon>
        <taxon>Thalassiosirophycidae</taxon>
        <taxon>Thalassiosirales</taxon>
        <taxon>Thalassiosiraceae</taxon>
        <taxon>Thalassiosira</taxon>
    </lineage>
</organism>
<sequence length="331" mass="36841">MGNYRGDTMTIPSSSDKLNDQFADLDLSRISKFAKKGGDVLFGYIEKSQAESSSPSFGRFLDAGTGSHSLRWIASVIHREHLLTDSLGDAAPLVSLESYSAITADEVMMRRVIEEAESLGIADKGDVLIGNWKDGVDKNGNIEFDSDAGGKKLLLEGREFDTILADYLVGAVDGFSPYFQDLIIQRLVPHLAPGGRLYIIGLQPIPDNVQGDADVFCRITKVRDACIKLANHRCYREYPVDWIERHVRRAGLRVVETRQYPIRYDHATMLRQINVGRSKLKLFPSKGLADEMGKVLDSLEKESKEVTAKQADGRITLGFDYVVVAERPRES</sequence>
<dbReference type="EMBL" id="CM000653">
    <property type="protein sequence ID" value="EED87838.1"/>
    <property type="molecule type" value="Genomic_DNA"/>
</dbReference>
<gene>
    <name evidence="1" type="ORF">THAPSDRAFT_11836</name>
</gene>
<dbReference type="GeneID" id="7442859"/>